<dbReference type="SUPFAM" id="SSF110849">
    <property type="entry name" value="ParB/Sulfiredoxin"/>
    <property type="match status" value="1"/>
</dbReference>
<dbReference type="Proteomes" id="UP000312326">
    <property type="component" value="Chromosome"/>
</dbReference>
<proteinExistence type="predicted"/>
<organism evidence="1 2">
    <name type="scientific">Lactobacillus amylovorus</name>
    <dbReference type="NCBI Taxonomy" id="1604"/>
    <lineage>
        <taxon>Bacteria</taxon>
        <taxon>Bacillati</taxon>
        <taxon>Bacillota</taxon>
        <taxon>Bacilli</taxon>
        <taxon>Lactobacillales</taxon>
        <taxon>Lactobacillaceae</taxon>
        <taxon>Lactobacillus</taxon>
    </lineage>
</organism>
<dbReference type="AlphaFoldDB" id="A0A5B8EG85"/>
<evidence type="ECO:0000313" key="1">
    <source>
        <dbReference type="EMBL" id="QDD70174.1"/>
    </source>
</evidence>
<dbReference type="RefSeq" id="WP_139962205.1">
    <property type="nucleotide sequence ID" value="NZ_CP029754.1"/>
</dbReference>
<name>A0A5B8EG85_LACAM</name>
<reference evidence="1 2" key="1">
    <citation type="submission" date="2018-06" db="EMBL/GenBank/DDBJ databases">
        <title>Complete genome sequnece of Lactobacillus amylovorus PMRA3.</title>
        <authorList>
            <person name="Nam Y.-D."/>
            <person name="Chung W.-H."/>
            <person name="Park Y.S."/>
            <person name="Kang J."/>
        </authorList>
    </citation>
    <scope>NUCLEOTIDE SEQUENCE [LARGE SCALE GENOMIC DNA]</scope>
    <source>
        <strain evidence="1 2">PMRA3</strain>
    </source>
</reference>
<sequence length="283" mass="33227">MLSHLNYSLVNNYRFLNNPKDKVVGVVLQTKDYGQFHMDKLNRELNTSHAKKLLEKIKENKKLVLEPILVDKSMKIIDGQHRFWALSQLGLPITYMIDDQISIIDAPELNSSQRNWTSMDYIKVFANKGNTNYQHLLEELEEYKTVSTIGIIAQVFSKRSENFNAYGAMDRRIKKGKYEFDQSNQSKNAGFLDFISTLHYKMSLDHRIPVNVQEAVGYWYFNSRVNKNRLEKIIDKELVDNLPRNNNLCARAIGDKYNNRLRPENRINYYVDNKGNFNFIKED</sequence>
<evidence type="ECO:0000313" key="2">
    <source>
        <dbReference type="Proteomes" id="UP000312326"/>
    </source>
</evidence>
<dbReference type="Gene3D" id="3.90.1530.10">
    <property type="entry name" value="Conserved hypothetical protein from pyrococcus furiosus pfu- 392566-001, ParB domain"/>
    <property type="match status" value="1"/>
</dbReference>
<protein>
    <submittedName>
        <fullName evidence="1">Uncharacterized protein</fullName>
    </submittedName>
</protein>
<accession>A0A5B8EG85</accession>
<gene>
    <name evidence="1" type="ORF">DM298_04245</name>
</gene>
<dbReference type="EMBL" id="CP029754">
    <property type="protein sequence ID" value="QDD70174.1"/>
    <property type="molecule type" value="Genomic_DNA"/>
</dbReference>
<dbReference type="InterPro" id="IPR036086">
    <property type="entry name" value="ParB/Sulfiredoxin_sf"/>
</dbReference>